<evidence type="ECO:0000313" key="8">
    <source>
        <dbReference type="Proteomes" id="UP000614027"/>
    </source>
</evidence>
<dbReference type="SMART" id="SM00382">
    <property type="entry name" value="AAA"/>
    <property type="match status" value="1"/>
</dbReference>
<sequence length="560" mass="62966">VHKDRMKIRTGLADVDPVKIDCSVRFDGVGGLSDHISALKEMVVFPLLYPEVFERFKIQPPRGCLFYGPPGTGKTLVARALANECSQGDRRVAFFMRKGADCLSKWVGESERQLRLLFDQAYQMRPSIIFFDEIDGLAPVRSSKQDQVHSSVVSTLLALMDGLHSRGEVVVIGATNRLDSIDPALRRPGRFDREFLFSLPNKEARKEIFKIHTRDWTLKPLDKFLEELAEKCVGYCGADIKALCAEAALCALRRRYPQIYERSEKLQLDVTSIKITAKDFVTAMQKTVPASQRAVASPGQALSPILRPLLGNTLERILQALQRVFPHAELALRKDQQQGKLTEFSCLPILGNDATDTDEESPSIFEEPTHEVPDREKAEFLTFNRSLFVPFINPRCQPTSFRPRFLLVEDPGCGQAFHLAPAVIHALEKFPVYTLDLPALFVSTTSPEETCAQLMREAQRTAPSIIYVPQIPLWWETVGPTVKAVFTTLLQNIPTFAPVLLLATSDVQHGDLPEEIKLLFNNDSEEVFKIQWPTCAERRGFFEDLIMKQTARPPASKTNA</sequence>
<evidence type="ECO:0000256" key="2">
    <source>
        <dbReference type="ARBA" id="ARBA00022741"/>
    </source>
</evidence>
<dbReference type="FunFam" id="1.10.8.60:FF:000016">
    <property type="entry name" value="ATPase family AAA domain-containing protein 2B"/>
    <property type="match status" value="1"/>
</dbReference>
<dbReference type="GO" id="GO:0016887">
    <property type="term" value="F:ATP hydrolysis activity"/>
    <property type="evidence" value="ECO:0007669"/>
    <property type="project" value="InterPro"/>
</dbReference>
<evidence type="ECO:0000256" key="4">
    <source>
        <dbReference type="ARBA" id="ARBA00023117"/>
    </source>
</evidence>
<dbReference type="Pfam" id="PF00004">
    <property type="entry name" value="AAA"/>
    <property type="match status" value="1"/>
</dbReference>
<dbReference type="GO" id="GO:0003682">
    <property type="term" value="F:chromatin binding"/>
    <property type="evidence" value="ECO:0007669"/>
    <property type="project" value="TreeGrafter"/>
</dbReference>
<dbReference type="SUPFAM" id="SSF52540">
    <property type="entry name" value="P-loop containing nucleoside triphosphate hydrolases"/>
    <property type="match status" value="2"/>
</dbReference>
<evidence type="ECO:0000313" key="7">
    <source>
        <dbReference type="EMBL" id="NXC26160.1"/>
    </source>
</evidence>
<dbReference type="FunFam" id="3.40.50.300:FF:000734">
    <property type="entry name" value="ATPase family, AAA domain containing 2"/>
    <property type="match status" value="1"/>
</dbReference>
<evidence type="ECO:0000256" key="1">
    <source>
        <dbReference type="ARBA" id="ARBA00006914"/>
    </source>
</evidence>
<dbReference type="GO" id="GO:0006337">
    <property type="term" value="P:nucleosome disassembly"/>
    <property type="evidence" value="ECO:0007669"/>
    <property type="project" value="TreeGrafter"/>
</dbReference>
<gene>
    <name evidence="7" type="primary">Atad2_0</name>
    <name evidence="7" type="ORF">CAMPRO_R04991</name>
</gene>
<dbReference type="GO" id="GO:0005524">
    <property type="term" value="F:ATP binding"/>
    <property type="evidence" value="ECO:0007669"/>
    <property type="project" value="UniProtKB-KW"/>
</dbReference>
<feature type="domain" description="AAA+ ATPase" evidence="6">
    <location>
        <begin position="60"/>
        <end position="201"/>
    </location>
</feature>
<protein>
    <submittedName>
        <fullName evidence="7">ATAD2 protein</fullName>
    </submittedName>
</protein>
<dbReference type="FunFam" id="3.40.50.300:FF:000061">
    <property type="entry name" value="ATPase family, AAA domain-containing 2"/>
    <property type="match status" value="1"/>
</dbReference>
<dbReference type="InterPro" id="IPR003593">
    <property type="entry name" value="AAA+_ATPase"/>
</dbReference>
<proteinExistence type="inferred from homology"/>
<dbReference type="Pfam" id="PF17862">
    <property type="entry name" value="AAA_lid_3"/>
    <property type="match status" value="1"/>
</dbReference>
<reference evidence="7" key="1">
    <citation type="submission" date="2019-09" db="EMBL/GenBank/DDBJ databases">
        <title>Bird 10,000 Genomes (B10K) Project - Family phase.</title>
        <authorList>
            <person name="Zhang G."/>
        </authorList>
    </citation>
    <scope>NUCLEOTIDE SEQUENCE</scope>
    <source>
        <strain evidence="7">B10K-DU-001-09</strain>
        <tissue evidence="7">Muscle</tissue>
    </source>
</reference>
<dbReference type="Proteomes" id="UP000614027">
    <property type="component" value="Unassembled WGS sequence"/>
</dbReference>
<dbReference type="Gene3D" id="1.10.8.60">
    <property type="match status" value="1"/>
</dbReference>
<feature type="non-terminal residue" evidence="7">
    <location>
        <position position="560"/>
    </location>
</feature>
<comment type="caution">
    <text evidence="7">The sequence shown here is derived from an EMBL/GenBank/DDBJ whole genome shotgun (WGS) entry which is preliminary data.</text>
</comment>
<dbReference type="InterPro" id="IPR003959">
    <property type="entry name" value="ATPase_AAA_core"/>
</dbReference>
<dbReference type="PANTHER" id="PTHR23069:SF4">
    <property type="entry name" value="ATPASE FAMILY AAA DOMAIN-CONTAINING PROTEIN 2"/>
    <property type="match status" value="1"/>
</dbReference>
<feature type="non-terminal residue" evidence="7">
    <location>
        <position position="1"/>
    </location>
</feature>
<keyword evidence="3 5" id="KW-0067">ATP-binding</keyword>
<dbReference type="GO" id="GO:0005634">
    <property type="term" value="C:nucleus"/>
    <property type="evidence" value="ECO:0007669"/>
    <property type="project" value="TreeGrafter"/>
</dbReference>
<evidence type="ECO:0000259" key="6">
    <source>
        <dbReference type="SMART" id="SM00382"/>
    </source>
</evidence>
<dbReference type="GO" id="GO:0006334">
    <property type="term" value="P:nucleosome assembly"/>
    <property type="evidence" value="ECO:0007669"/>
    <property type="project" value="TreeGrafter"/>
</dbReference>
<dbReference type="InterPro" id="IPR027417">
    <property type="entry name" value="P-loop_NTPase"/>
</dbReference>
<comment type="similarity">
    <text evidence="1 5">Belongs to the AAA ATPase family.</text>
</comment>
<keyword evidence="8" id="KW-1185">Reference proteome</keyword>
<accession>A0A851MFS8</accession>
<dbReference type="Gene3D" id="3.40.50.300">
    <property type="entry name" value="P-loop containing nucleotide triphosphate hydrolases"/>
    <property type="match status" value="1"/>
</dbReference>
<keyword evidence="2 5" id="KW-0547">Nucleotide-binding</keyword>
<evidence type="ECO:0000256" key="3">
    <source>
        <dbReference type="ARBA" id="ARBA00022840"/>
    </source>
</evidence>
<dbReference type="GO" id="GO:0045815">
    <property type="term" value="P:transcription initiation-coupled chromatin remodeling"/>
    <property type="evidence" value="ECO:0007669"/>
    <property type="project" value="TreeGrafter"/>
</dbReference>
<dbReference type="InterPro" id="IPR045199">
    <property type="entry name" value="ATAD2-like"/>
</dbReference>
<organism evidence="7 8">
    <name type="scientific">Campylorhamphus procurvoides</name>
    <dbReference type="NCBI Taxonomy" id="190295"/>
    <lineage>
        <taxon>Eukaryota</taxon>
        <taxon>Metazoa</taxon>
        <taxon>Chordata</taxon>
        <taxon>Craniata</taxon>
        <taxon>Vertebrata</taxon>
        <taxon>Euteleostomi</taxon>
        <taxon>Archelosauria</taxon>
        <taxon>Archosauria</taxon>
        <taxon>Dinosauria</taxon>
        <taxon>Saurischia</taxon>
        <taxon>Theropoda</taxon>
        <taxon>Coelurosauria</taxon>
        <taxon>Aves</taxon>
        <taxon>Neognathae</taxon>
        <taxon>Neoaves</taxon>
        <taxon>Telluraves</taxon>
        <taxon>Australaves</taxon>
        <taxon>Passeriformes</taxon>
        <taxon>Dendrocolaptidae</taxon>
        <taxon>Campylorhamphus</taxon>
    </lineage>
</organism>
<name>A0A851MFS8_9DEND</name>
<dbReference type="PROSITE" id="PS00674">
    <property type="entry name" value="AAA"/>
    <property type="match status" value="1"/>
</dbReference>
<dbReference type="AlphaFoldDB" id="A0A851MFS8"/>
<evidence type="ECO:0000256" key="5">
    <source>
        <dbReference type="RuleBase" id="RU003651"/>
    </source>
</evidence>
<dbReference type="OrthoDB" id="5421at2759"/>
<dbReference type="InterPro" id="IPR003960">
    <property type="entry name" value="ATPase_AAA_CS"/>
</dbReference>
<dbReference type="PANTHER" id="PTHR23069">
    <property type="entry name" value="AAA DOMAIN-CONTAINING"/>
    <property type="match status" value="1"/>
</dbReference>
<dbReference type="GO" id="GO:0042393">
    <property type="term" value="F:histone binding"/>
    <property type="evidence" value="ECO:0007669"/>
    <property type="project" value="TreeGrafter"/>
</dbReference>
<dbReference type="InterPro" id="IPR041569">
    <property type="entry name" value="AAA_lid_3"/>
</dbReference>
<dbReference type="EMBL" id="WBMV01001724">
    <property type="protein sequence ID" value="NXC26160.1"/>
    <property type="molecule type" value="Genomic_DNA"/>
</dbReference>
<keyword evidence="4" id="KW-0103">Bromodomain</keyword>